<dbReference type="PROSITE" id="PS01333">
    <property type="entry name" value="PYRASE_GLU"/>
    <property type="match status" value="1"/>
</dbReference>
<dbReference type="Pfam" id="PF01470">
    <property type="entry name" value="Peptidase_C15"/>
    <property type="match status" value="1"/>
</dbReference>
<dbReference type="CDD" id="cd00501">
    <property type="entry name" value="Peptidase_C15"/>
    <property type="match status" value="1"/>
</dbReference>
<dbReference type="InterPro" id="IPR016125">
    <property type="entry name" value="Peptidase_C15-like"/>
</dbReference>
<dbReference type="InterPro" id="IPR033693">
    <property type="entry name" value="PGPEP1_Glu_AS"/>
</dbReference>
<protein>
    <recommendedName>
        <fullName evidence="9">Pyroglutamyl-peptidase I</fullName>
        <ecNumber evidence="9">3.4.19.3</ecNumber>
    </recommendedName>
</protein>
<dbReference type="InterPro" id="IPR033694">
    <property type="entry name" value="PGPEP1_Cys_AS"/>
</dbReference>
<evidence type="ECO:0000256" key="2">
    <source>
        <dbReference type="ARBA" id="ARBA00002280"/>
    </source>
</evidence>
<evidence type="ECO:0000256" key="5">
    <source>
        <dbReference type="ARBA" id="ARBA00022490"/>
    </source>
</evidence>
<keyword evidence="6" id="KW-0645">Protease</keyword>
<evidence type="ECO:0000313" key="13">
    <source>
        <dbReference type="Proteomes" id="UP000784435"/>
    </source>
</evidence>
<gene>
    <name evidence="12" type="ORF">K8V08_07035</name>
</gene>
<evidence type="ECO:0000256" key="10">
    <source>
        <dbReference type="PROSITE-ProRule" id="PRU10077"/>
    </source>
</evidence>
<evidence type="ECO:0000256" key="6">
    <source>
        <dbReference type="ARBA" id="ARBA00022670"/>
    </source>
</evidence>
<accession>A0A921MDL8</accession>
<dbReference type="Proteomes" id="UP000784435">
    <property type="component" value="Unassembled WGS sequence"/>
</dbReference>
<evidence type="ECO:0000313" key="12">
    <source>
        <dbReference type="EMBL" id="HJG80150.1"/>
    </source>
</evidence>
<keyword evidence="5" id="KW-0963">Cytoplasm</keyword>
<dbReference type="SUPFAM" id="SSF53182">
    <property type="entry name" value="Pyrrolidone carboxyl peptidase (pyroglutamate aminopeptidase)"/>
    <property type="match status" value="1"/>
</dbReference>
<name>A0A921MDL8_9MICO</name>
<reference evidence="12" key="2">
    <citation type="submission" date="2021-09" db="EMBL/GenBank/DDBJ databases">
        <authorList>
            <person name="Gilroy R."/>
        </authorList>
    </citation>
    <scope>NUCLEOTIDE SEQUENCE</scope>
    <source>
        <strain evidence="12">ChiGjej5B5-7349</strain>
    </source>
</reference>
<evidence type="ECO:0000256" key="8">
    <source>
        <dbReference type="ARBA" id="ARBA00022807"/>
    </source>
</evidence>
<comment type="function">
    <text evidence="2">Removes 5-oxoproline from various penultimate amino acid residues except L-proline.</text>
</comment>
<dbReference type="AlphaFoldDB" id="A0A921MDL8"/>
<keyword evidence="8" id="KW-0788">Thiol protease</keyword>
<dbReference type="GO" id="GO:0006508">
    <property type="term" value="P:proteolysis"/>
    <property type="evidence" value="ECO:0007669"/>
    <property type="project" value="UniProtKB-KW"/>
</dbReference>
<sequence>MTERSLPTLLLTAFGPFGGDGYNPTQHALDPVAEAVAGHARVVTEVLPVEYAAACDRIRELIRAHHPDVVVSLGLAAGRTAITPERVAINLAEARIPDETGARPLGLPLVDGARAAHFSTLPVAAMVEAVAAVDVPAAVSYSAGTFVCNAVMYAALEEIRVQEENRALEDARMLRDTGTAGNRAGASAVAGFIHVPQATEADSAAADAGGARTREVSMTQAQIDRGLIAAVRAAVEHRGRPPVAPQGALHAARVPGIGEARAPGIGATD</sequence>
<evidence type="ECO:0000256" key="11">
    <source>
        <dbReference type="SAM" id="MobiDB-lite"/>
    </source>
</evidence>
<feature type="active site" evidence="9">
    <location>
        <position position="85"/>
    </location>
</feature>
<dbReference type="Gene3D" id="3.40.630.20">
    <property type="entry name" value="Peptidase C15, pyroglutamyl peptidase I-like"/>
    <property type="match status" value="1"/>
</dbReference>
<proteinExistence type="inferred from homology"/>
<evidence type="ECO:0000256" key="9">
    <source>
        <dbReference type="PROSITE-ProRule" id="PRU10076"/>
    </source>
</evidence>
<comment type="similarity">
    <text evidence="4">Belongs to the peptidase C15 family.</text>
</comment>
<evidence type="ECO:0000256" key="7">
    <source>
        <dbReference type="ARBA" id="ARBA00022801"/>
    </source>
</evidence>
<evidence type="ECO:0000256" key="3">
    <source>
        <dbReference type="ARBA" id="ARBA00004496"/>
    </source>
</evidence>
<dbReference type="GO" id="GO:0005829">
    <property type="term" value="C:cytosol"/>
    <property type="evidence" value="ECO:0007669"/>
    <property type="project" value="InterPro"/>
</dbReference>
<comment type="caution">
    <text evidence="12">The sequence shown here is derived from an EMBL/GenBank/DDBJ whole genome shotgun (WGS) entry which is preliminary data.</text>
</comment>
<reference evidence="12" key="1">
    <citation type="journal article" date="2021" name="PeerJ">
        <title>Extensive microbial diversity within the chicken gut microbiome revealed by metagenomics and culture.</title>
        <authorList>
            <person name="Gilroy R."/>
            <person name="Ravi A."/>
            <person name="Getino M."/>
            <person name="Pursley I."/>
            <person name="Horton D.L."/>
            <person name="Alikhan N.F."/>
            <person name="Baker D."/>
            <person name="Gharbi K."/>
            <person name="Hall N."/>
            <person name="Watson M."/>
            <person name="Adriaenssens E.M."/>
            <person name="Foster-Nyarko E."/>
            <person name="Jarju S."/>
            <person name="Secka A."/>
            <person name="Antonio M."/>
            <person name="Oren A."/>
            <person name="Chaudhuri R.R."/>
            <person name="La Ragione R."/>
            <person name="Hildebrand F."/>
            <person name="Pallen M.J."/>
        </authorList>
    </citation>
    <scope>NUCLEOTIDE SEQUENCE</scope>
    <source>
        <strain evidence="12">ChiGjej5B5-7349</strain>
    </source>
</reference>
<keyword evidence="7" id="KW-0378">Hydrolase</keyword>
<evidence type="ECO:0000256" key="1">
    <source>
        <dbReference type="ARBA" id="ARBA00001770"/>
    </source>
</evidence>
<evidence type="ECO:0000256" key="4">
    <source>
        <dbReference type="ARBA" id="ARBA00006641"/>
    </source>
</evidence>
<feature type="active site" evidence="10">
    <location>
        <position position="148"/>
    </location>
</feature>
<dbReference type="PANTHER" id="PTHR23402:SF1">
    <property type="entry name" value="PYROGLUTAMYL-PEPTIDASE I"/>
    <property type="match status" value="1"/>
</dbReference>
<dbReference type="PRINTS" id="PR00706">
    <property type="entry name" value="PYROGLUPTASE"/>
</dbReference>
<organism evidence="12 13">
    <name type="scientific">Brevibacterium senegalense</name>
    <dbReference type="NCBI Taxonomy" id="1033736"/>
    <lineage>
        <taxon>Bacteria</taxon>
        <taxon>Bacillati</taxon>
        <taxon>Actinomycetota</taxon>
        <taxon>Actinomycetes</taxon>
        <taxon>Micrococcales</taxon>
        <taxon>Brevibacteriaceae</taxon>
        <taxon>Brevibacterium</taxon>
    </lineage>
</organism>
<comment type="catalytic activity">
    <reaction evidence="1 9">
        <text>Release of an N-terminal pyroglutamyl group from a polypeptide, the second amino acid generally not being Pro.</text>
        <dbReference type="EC" id="3.4.19.3"/>
    </reaction>
</comment>
<dbReference type="PANTHER" id="PTHR23402">
    <property type="entry name" value="PROTEASE FAMILY C15 PYROGLUTAMYL-PEPTIDASE I-RELATED"/>
    <property type="match status" value="1"/>
</dbReference>
<feature type="region of interest" description="Disordered" evidence="11">
    <location>
        <begin position="239"/>
        <end position="269"/>
    </location>
</feature>
<dbReference type="EC" id="3.4.19.3" evidence="9"/>
<dbReference type="PROSITE" id="PS01334">
    <property type="entry name" value="PYRASE_CYS"/>
    <property type="match status" value="1"/>
</dbReference>
<dbReference type="InterPro" id="IPR000816">
    <property type="entry name" value="Peptidase_C15"/>
</dbReference>
<comment type="subcellular location">
    <subcellularLocation>
        <location evidence="3">Cytoplasm</location>
    </subcellularLocation>
</comment>
<dbReference type="GO" id="GO:0016920">
    <property type="term" value="F:pyroglutamyl-peptidase activity"/>
    <property type="evidence" value="ECO:0007669"/>
    <property type="project" value="UniProtKB-EC"/>
</dbReference>
<dbReference type="EMBL" id="DYUK01000151">
    <property type="protein sequence ID" value="HJG80150.1"/>
    <property type="molecule type" value="Genomic_DNA"/>
</dbReference>
<dbReference type="InterPro" id="IPR036440">
    <property type="entry name" value="Peptidase_C15-like_sf"/>
</dbReference>